<organism evidence="10 11">
    <name type="scientific">Caerostris extrusa</name>
    <name type="common">Bark spider</name>
    <name type="synonym">Caerostris bankana</name>
    <dbReference type="NCBI Taxonomy" id="172846"/>
    <lineage>
        <taxon>Eukaryota</taxon>
        <taxon>Metazoa</taxon>
        <taxon>Ecdysozoa</taxon>
        <taxon>Arthropoda</taxon>
        <taxon>Chelicerata</taxon>
        <taxon>Arachnida</taxon>
        <taxon>Araneae</taxon>
        <taxon>Araneomorphae</taxon>
        <taxon>Entelegynae</taxon>
        <taxon>Araneoidea</taxon>
        <taxon>Araneidae</taxon>
        <taxon>Caerostris</taxon>
    </lineage>
</organism>
<gene>
    <name evidence="10" type="ORF">CEXT_566132</name>
</gene>
<accession>A0AAV4W870</accession>
<evidence type="ECO:0000259" key="9">
    <source>
        <dbReference type="PROSITE" id="PS50202"/>
    </source>
</evidence>
<dbReference type="Proteomes" id="UP001054945">
    <property type="component" value="Unassembled WGS sequence"/>
</dbReference>
<sequence length="312" mass="34979">MAKQEQVLILEPAAELHFVGPFTDVVTSYLKLMNPLDRRVCFKVKTTAPKKYCVRPNSGVLDPKQVVNVAVMLQPFDYNPSEKNKHKFMVQTMIIPDGDVNLDNLWRDAKPESLMDSKLRCVFDLPADGTVQNNNLDTSAVPGEDKTAVNKVVADPTVKSYPKENCVKHNCVGRKTSVQCTLLYNKNCKQQRFRNGGGGQIANTFSLYEYRYGRTCGTSNVDSELKKAAEENKRLKEEIQQIKQENSQLKAEGLRLRSRAIPTSDAGSQLHKESKAAPFDHQLQEQPQSPMLYLAVMLTIGLLGIFLGKFVV</sequence>
<feature type="domain" description="MSP" evidence="9">
    <location>
        <begin position="7"/>
        <end position="124"/>
    </location>
</feature>
<keyword evidence="3 8" id="KW-0812">Transmembrane</keyword>
<evidence type="ECO:0000256" key="2">
    <source>
        <dbReference type="ARBA" id="ARBA00008932"/>
    </source>
</evidence>
<dbReference type="Pfam" id="PF00635">
    <property type="entry name" value="Motile_Sperm"/>
    <property type="match status" value="1"/>
</dbReference>
<keyword evidence="4 8" id="KW-1133">Transmembrane helix</keyword>
<dbReference type="InterPro" id="IPR008962">
    <property type="entry name" value="PapD-like_sf"/>
</dbReference>
<dbReference type="EMBL" id="BPLR01015713">
    <property type="protein sequence ID" value="GIY78074.1"/>
    <property type="molecule type" value="Genomic_DNA"/>
</dbReference>
<dbReference type="PANTHER" id="PTHR10809:SF6">
    <property type="entry name" value="AT11025P-RELATED"/>
    <property type="match status" value="1"/>
</dbReference>
<feature type="coiled-coil region" evidence="7">
    <location>
        <begin position="218"/>
        <end position="259"/>
    </location>
</feature>
<dbReference type="PIRSF" id="PIRSF019693">
    <property type="entry name" value="VAMP-associated"/>
    <property type="match status" value="1"/>
</dbReference>
<dbReference type="InterPro" id="IPR013783">
    <property type="entry name" value="Ig-like_fold"/>
</dbReference>
<evidence type="ECO:0000256" key="4">
    <source>
        <dbReference type="ARBA" id="ARBA00022989"/>
    </source>
</evidence>
<dbReference type="GO" id="GO:0005886">
    <property type="term" value="C:plasma membrane"/>
    <property type="evidence" value="ECO:0007669"/>
    <property type="project" value="TreeGrafter"/>
</dbReference>
<dbReference type="SUPFAM" id="SSF49354">
    <property type="entry name" value="PapD-like"/>
    <property type="match status" value="1"/>
</dbReference>
<evidence type="ECO:0000313" key="10">
    <source>
        <dbReference type="EMBL" id="GIY78074.1"/>
    </source>
</evidence>
<evidence type="ECO:0000256" key="3">
    <source>
        <dbReference type="ARBA" id="ARBA00022692"/>
    </source>
</evidence>
<dbReference type="FunFam" id="2.60.40.10:FF:000334">
    <property type="entry name" value="vesicle-associated membrane protein-associated protein A isoform X1"/>
    <property type="match status" value="1"/>
</dbReference>
<comment type="subcellular location">
    <subcellularLocation>
        <location evidence="1">Membrane</location>
        <topology evidence="1">Single-pass type IV membrane protein</topology>
    </subcellularLocation>
</comment>
<dbReference type="GO" id="GO:0061817">
    <property type="term" value="P:endoplasmic reticulum-plasma membrane tethering"/>
    <property type="evidence" value="ECO:0007669"/>
    <property type="project" value="TreeGrafter"/>
</dbReference>
<keyword evidence="5 7" id="KW-0175">Coiled coil</keyword>
<protein>
    <recommendedName>
        <fullName evidence="9">MSP domain-containing protein</fullName>
    </recommendedName>
</protein>
<dbReference type="Gene3D" id="2.60.40.10">
    <property type="entry name" value="Immunoglobulins"/>
    <property type="match status" value="1"/>
</dbReference>
<evidence type="ECO:0000256" key="8">
    <source>
        <dbReference type="SAM" id="Phobius"/>
    </source>
</evidence>
<feature type="transmembrane region" description="Helical" evidence="8">
    <location>
        <begin position="291"/>
        <end position="311"/>
    </location>
</feature>
<dbReference type="GO" id="GO:0090158">
    <property type="term" value="P:endoplasmic reticulum membrane organization"/>
    <property type="evidence" value="ECO:0007669"/>
    <property type="project" value="TreeGrafter"/>
</dbReference>
<dbReference type="PROSITE" id="PS50202">
    <property type="entry name" value="MSP"/>
    <property type="match status" value="1"/>
</dbReference>
<dbReference type="InterPro" id="IPR000535">
    <property type="entry name" value="MSP_dom"/>
</dbReference>
<dbReference type="InterPro" id="IPR016763">
    <property type="entry name" value="VAP"/>
</dbReference>
<keyword evidence="11" id="KW-1185">Reference proteome</keyword>
<dbReference type="GO" id="GO:0005789">
    <property type="term" value="C:endoplasmic reticulum membrane"/>
    <property type="evidence" value="ECO:0007669"/>
    <property type="project" value="InterPro"/>
</dbReference>
<reference evidence="10 11" key="1">
    <citation type="submission" date="2021-06" db="EMBL/GenBank/DDBJ databases">
        <title>Caerostris extrusa draft genome.</title>
        <authorList>
            <person name="Kono N."/>
            <person name="Arakawa K."/>
        </authorList>
    </citation>
    <scope>NUCLEOTIDE SEQUENCE [LARGE SCALE GENOMIC DNA]</scope>
</reference>
<evidence type="ECO:0000256" key="1">
    <source>
        <dbReference type="ARBA" id="ARBA00004211"/>
    </source>
</evidence>
<dbReference type="PANTHER" id="PTHR10809">
    <property type="entry name" value="VESICLE-ASSOCIATED MEMBRANE PROTEIN-ASSOCIATED PROTEIN"/>
    <property type="match status" value="1"/>
</dbReference>
<comment type="similarity">
    <text evidence="2">Belongs to the VAMP-associated protein (VAP) (TC 9.B.17) family.</text>
</comment>
<proteinExistence type="inferred from homology"/>
<name>A0AAV4W870_CAEEX</name>
<dbReference type="GO" id="GO:0033149">
    <property type="term" value="F:FFAT motif binding"/>
    <property type="evidence" value="ECO:0007669"/>
    <property type="project" value="TreeGrafter"/>
</dbReference>
<evidence type="ECO:0000313" key="11">
    <source>
        <dbReference type="Proteomes" id="UP001054945"/>
    </source>
</evidence>
<evidence type="ECO:0000256" key="7">
    <source>
        <dbReference type="SAM" id="Coils"/>
    </source>
</evidence>
<evidence type="ECO:0000256" key="5">
    <source>
        <dbReference type="ARBA" id="ARBA00023054"/>
    </source>
</evidence>
<comment type="caution">
    <text evidence="10">The sequence shown here is derived from an EMBL/GenBank/DDBJ whole genome shotgun (WGS) entry which is preliminary data.</text>
</comment>
<keyword evidence="6 8" id="KW-0472">Membrane</keyword>
<dbReference type="AlphaFoldDB" id="A0AAV4W870"/>
<evidence type="ECO:0000256" key="6">
    <source>
        <dbReference type="ARBA" id="ARBA00023136"/>
    </source>
</evidence>